<dbReference type="RefSeq" id="WP_210680643.1">
    <property type="nucleotide sequence ID" value="NZ_JAGMWN010000001.1"/>
</dbReference>
<name>A0A8J7RWN3_9PROT</name>
<proteinExistence type="inferred from homology"/>
<organism evidence="6 7">
    <name type="scientific">Marivibrio halodurans</name>
    <dbReference type="NCBI Taxonomy" id="2039722"/>
    <lineage>
        <taxon>Bacteria</taxon>
        <taxon>Pseudomonadati</taxon>
        <taxon>Pseudomonadota</taxon>
        <taxon>Alphaproteobacteria</taxon>
        <taxon>Rhodospirillales</taxon>
        <taxon>Rhodospirillaceae</taxon>
        <taxon>Marivibrio</taxon>
    </lineage>
</organism>
<evidence type="ECO:0000313" key="7">
    <source>
        <dbReference type="Proteomes" id="UP000672602"/>
    </source>
</evidence>
<dbReference type="Gene3D" id="1.20.1330.10">
    <property type="entry name" value="f41 fragment of flagellin, N-terminal domain"/>
    <property type="match status" value="1"/>
</dbReference>
<comment type="caution">
    <text evidence="6">The sequence shown here is derived from an EMBL/GenBank/DDBJ whole genome shotgun (WGS) entry which is preliminary data.</text>
</comment>
<dbReference type="PANTHER" id="PTHR42792">
    <property type="entry name" value="FLAGELLIN"/>
    <property type="match status" value="1"/>
</dbReference>
<accession>A0A8J7RWN3</accession>
<dbReference type="Proteomes" id="UP000672602">
    <property type="component" value="Unassembled WGS sequence"/>
</dbReference>
<dbReference type="InterPro" id="IPR001492">
    <property type="entry name" value="Flagellin"/>
</dbReference>
<comment type="subcellular location">
    <subcellularLocation>
        <location evidence="1">Bacterial flagellum</location>
    </subcellularLocation>
</comment>
<evidence type="ECO:0000256" key="2">
    <source>
        <dbReference type="ARBA" id="ARBA00005709"/>
    </source>
</evidence>
<evidence type="ECO:0000256" key="1">
    <source>
        <dbReference type="ARBA" id="ARBA00004365"/>
    </source>
</evidence>
<evidence type="ECO:0000259" key="5">
    <source>
        <dbReference type="Pfam" id="PF00700"/>
    </source>
</evidence>
<gene>
    <name evidence="6" type="ORF">KAJ83_03690</name>
</gene>
<dbReference type="GO" id="GO:0005198">
    <property type="term" value="F:structural molecule activity"/>
    <property type="evidence" value="ECO:0007669"/>
    <property type="project" value="InterPro"/>
</dbReference>
<dbReference type="Pfam" id="PF00700">
    <property type="entry name" value="Flagellin_C"/>
    <property type="match status" value="1"/>
</dbReference>
<dbReference type="GO" id="GO:0009288">
    <property type="term" value="C:bacterial-type flagellum"/>
    <property type="evidence" value="ECO:0007669"/>
    <property type="project" value="UniProtKB-SubCell"/>
</dbReference>
<reference evidence="6" key="1">
    <citation type="submission" date="2021-04" db="EMBL/GenBank/DDBJ databases">
        <authorList>
            <person name="Zhang D.-C."/>
        </authorList>
    </citation>
    <scope>NUCLEOTIDE SEQUENCE</scope>
    <source>
        <strain evidence="6">CGMCC 1.15697</strain>
    </source>
</reference>
<sequence>MVDRVSTSGRLLNDLMVMQSSQQSLELLQYRVSTGKKFQQLKLYGNDAPRIVDLRNEIATRQAYMRSMDLTEGITRSYDAVLDRLAEAASEIIDISSPIDAEDPSFLTDTTVLAENLMLEIESNLNVRIGDRYIFAGTNYGTAPVNDLRDLALYNETDIGTANAGETADTIPEFTVDAGGAATVQSYHSSWTASPTTDAAAWRKSTLTINDRQTVSYGITATDPAFQKLIDAVVRLKSAVTSPGPADTNGNGETVDERRSMLGQAISAAEEARVALRQLQSENGAIINQFDKTRVEHENFIAISQGSLEDIEGASKEEAAVQISTLQAQLQASYTTIARRAQLSLVNFLG</sequence>
<evidence type="ECO:0000313" key="6">
    <source>
        <dbReference type="EMBL" id="MBP5856097.1"/>
    </source>
</evidence>
<feature type="domain" description="Flagellin C-terminal" evidence="5">
    <location>
        <begin position="267"/>
        <end position="349"/>
    </location>
</feature>
<keyword evidence="4" id="KW-0175">Coiled coil</keyword>
<evidence type="ECO:0000256" key="3">
    <source>
        <dbReference type="ARBA" id="ARBA00023143"/>
    </source>
</evidence>
<comment type="similarity">
    <text evidence="2">Belongs to the bacterial flagellin family.</text>
</comment>
<dbReference type="AlphaFoldDB" id="A0A8J7RWN3"/>
<evidence type="ECO:0000256" key="4">
    <source>
        <dbReference type="SAM" id="Coils"/>
    </source>
</evidence>
<dbReference type="InterPro" id="IPR046358">
    <property type="entry name" value="Flagellin_C"/>
</dbReference>
<keyword evidence="3" id="KW-0975">Bacterial flagellum</keyword>
<dbReference type="EMBL" id="JAGMWN010000001">
    <property type="protein sequence ID" value="MBP5856097.1"/>
    <property type="molecule type" value="Genomic_DNA"/>
</dbReference>
<dbReference type="SUPFAM" id="SSF64518">
    <property type="entry name" value="Phase 1 flagellin"/>
    <property type="match status" value="1"/>
</dbReference>
<keyword evidence="7" id="KW-1185">Reference proteome</keyword>
<protein>
    <recommendedName>
        <fullName evidence="5">Flagellin C-terminal domain-containing protein</fullName>
    </recommendedName>
</protein>
<dbReference type="PANTHER" id="PTHR42792:SF1">
    <property type="entry name" value="FLAGELLAR HOOK-ASSOCIATED PROTEIN 3"/>
    <property type="match status" value="1"/>
</dbReference>
<feature type="coiled-coil region" evidence="4">
    <location>
        <begin position="262"/>
        <end position="289"/>
    </location>
</feature>